<evidence type="ECO:0000259" key="2">
    <source>
        <dbReference type="Pfam" id="PF13635"/>
    </source>
</evidence>
<proteinExistence type="predicted"/>
<dbReference type="Pfam" id="PF13173">
    <property type="entry name" value="AAA_14"/>
    <property type="match status" value="1"/>
</dbReference>
<dbReference type="InterPro" id="IPR025420">
    <property type="entry name" value="DUF4143"/>
</dbReference>
<dbReference type="Proteomes" id="UP000030002">
    <property type="component" value="Unassembled WGS sequence"/>
</dbReference>
<dbReference type="STRING" id="1385520.N802_12425"/>
<feature type="domain" description="AAA" evidence="1">
    <location>
        <begin position="20"/>
        <end position="130"/>
    </location>
</feature>
<evidence type="ECO:0000259" key="1">
    <source>
        <dbReference type="Pfam" id="PF13173"/>
    </source>
</evidence>
<reference evidence="3 4" key="1">
    <citation type="submission" date="2013-08" db="EMBL/GenBank/DDBJ databases">
        <title>The genome sequence of Knoellia sinensis.</title>
        <authorList>
            <person name="Zhu W."/>
            <person name="Wang G."/>
        </authorList>
    </citation>
    <scope>NUCLEOTIDE SEQUENCE [LARGE SCALE GENOMIC DNA]</scope>
    <source>
        <strain evidence="3 4">KCTC 19936</strain>
    </source>
</reference>
<organism evidence="3 4">
    <name type="scientific">Knoellia sinensis KCTC 19936</name>
    <dbReference type="NCBI Taxonomy" id="1385520"/>
    <lineage>
        <taxon>Bacteria</taxon>
        <taxon>Bacillati</taxon>
        <taxon>Actinomycetota</taxon>
        <taxon>Actinomycetes</taxon>
        <taxon>Micrococcales</taxon>
        <taxon>Intrasporangiaceae</taxon>
        <taxon>Knoellia</taxon>
    </lineage>
</organism>
<comment type="caution">
    <text evidence="3">The sequence shown here is derived from an EMBL/GenBank/DDBJ whole genome shotgun (WGS) entry which is preliminary data.</text>
</comment>
<accession>A0A0A0JDR8</accession>
<dbReference type="AlphaFoldDB" id="A0A0A0JDR8"/>
<gene>
    <name evidence="3" type="ORF">N802_12425</name>
</gene>
<dbReference type="EMBL" id="AVPJ01000002">
    <property type="protein sequence ID" value="KGN34187.1"/>
    <property type="molecule type" value="Genomic_DNA"/>
</dbReference>
<dbReference type="OrthoDB" id="128089at2"/>
<evidence type="ECO:0000313" key="4">
    <source>
        <dbReference type="Proteomes" id="UP000030002"/>
    </source>
</evidence>
<protein>
    <submittedName>
        <fullName evidence="3">ATPase AAA</fullName>
    </submittedName>
</protein>
<dbReference type="PANTHER" id="PTHR43566:SF2">
    <property type="entry name" value="DUF4143 DOMAIN-CONTAINING PROTEIN"/>
    <property type="match status" value="1"/>
</dbReference>
<dbReference type="InterPro" id="IPR041682">
    <property type="entry name" value="AAA_14"/>
</dbReference>
<dbReference type="eggNOG" id="COG1373">
    <property type="taxonomic scope" value="Bacteria"/>
</dbReference>
<dbReference type="Pfam" id="PF13635">
    <property type="entry name" value="DUF4143"/>
    <property type="match status" value="1"/>
</dbReference>
<keyword evidence="4" id="KW-1185">Reference proteome</keyword>
<name>A0A0A0JDR8_9MICO</name>
<sequence>MAYLARTVDAELDDLLAIAPAIALDGAKGVGKTATARRRADHSWLLDDPAQRALLEADPSFRAAPPGTLLLDEWQRLPEVWDSVRRRVDDGVTPGRFLLTGSATPAKGIDTHSGAGRILSLRMRPMALHERGIVAPTVSIGRLLRGEHATVSGRTDLTVVAYFDAIESSGFPGIHRQPRRLTRGLLEVYLQRVIDRDLPDVGFAVRRPETLRRWLTAYAASSSTSASYTRILDATTVGDGSQPAKTTTIAYRDHLTQLWLLDPVPGWSPARNPLARLQQAPKHQLADPALAARLLNLSARTLASGPGAPMAGPLFESLATLTVRVAAQAAEARVGHLRTRNGDHEVDLVVEGPEGQVLGVEVKLAANATDADGRHLRWLREQLGGDVVDLMIITTGTTAYRRPDGIAVVPLGLLGA</sequence>
<evidence type="ECO:0000313" key="3">
    <source>
        <dbReference type="EMBL" id="KGN34187.1"/>
    </source>
</evidence>
<dbReference type="RefSeq" id="WP_035912269.1">
    <property type="nucleotide sequence ID" value="NZ_AVPJ01000002.1"/>
</dbReference>
<dbReference type="PANTHER" id="PTHR43566">
    <property type="entry name" value="CONSERVED PROTEIN"/>
    <property type="match status" value="1"/>
</dbReference>
<feature type="domain" description="DUF4143" evidence="2">
    <location>
        <begin position="196"/>
        <end position="364"/>
    </location>
</feature>